<feature type="compositionally biased region" description="Polar residues" evidence="1">
    <location>
        <begin position="1"/>
        <end position="14"/>
    </location>
</feature>
<reference evidence="2 3" key="1">
    <citation type="journal article" date="2017" name="Poromechanics V (2013)">
        <title>Genomic Characterization of the Arsenic-Tolerant Actinobacterium, &lt;i&gt;Rhodococcus erythropolis&lt;/i&gt; S43.</title>
        <authorList>
            <person name="Retamal-Morales G."/>
            <person name="Mehnert M."/>
            <person name="Schwabe R."/>
            <person name="Tischler D."/>
            <person name="Schloemann M."/>
            <person name="Levican G.J."/>
        </authorList>
    </citation>
    <scope>NUCLEOTIDE SEQUENCE [LARGE SCALE GENOMIC DNA]</scope>
    <source>
        <strain evidence="2 3">S43</strain>
    </source>
</reference>
<comment type="caution">
    <text evidence="2">The sequence shown here is derived from an EMBL/GenBank/DDBJ whole genome shotgun (WGS) entry which is preliminary data.</text>
</comment>
<dbReference type="Proteomes" id="UP000325576">
    <property type="component" value="Unassembled WGS sequence"/>
</dbReference>
<proteinExistence type="predicted"/>
<sequence length="82" mass="9302">MTETPSSGAESEANSQHEEIGVDTLELTLKLPQKTLTRLFRMGELSGVSTDEIAHRALEEYARHHFDYDTLTTRRDLTLNEP</sequence>
<name>A0A5N5E645_RHOER</name>
<evidence type="ECO:0000313" key="3">
    <source>
        <dbReference type="Proteomes" id="UP000325576"/>
    </source>
</evidence>
<dbReference type="AlphaFoldDB" id="A0A5N5E645"/>
<gene>
    <name evidence="2" type="ORF">BS297_09285</name>
</gene>
<protein>
    <submittedName>
        <fullName evidence="2">Uncharacterized protein</fullName>
    </submittedName>
</protein>
<feature type="region of interest" description="Disordered" evidence="1">
    <location>
        <begin position="1"/>
        <end position="21"/>
    </location>
</feature>
<organism evidence="2 3">
    <name type="scientific">Rhodococcus erythropolis</name>
    <name type="common">Arthrobacter picolinophilus</name>
    <dbReference type="NCBI Taxonomy" id="1833"/>
    <lineage>
        <taxon>Bacteria</taxon>
        <taxon>Bacillati</taxon>
        <taxon>Actinomycetota</taxon>
        <taxon>Actinomycetes</taxon>
        <taxon>Mycobacteriales</taxon>
        <taxon>Nocardiaceae</taxon>
        <taxon>Rhodococcus</taxon>
        <taxon>Rhodococcus erythropolis group</taxon>
    </lineage>
</organism>
<evidence type="ECO:0000313" key="2">
    <source>
        <dbReference type="EMBL" id="KAB2585657.1"/>
    </source>
</evidence>
<dbReference type="EMBL" id="MRBO01000301">
    <property type="protein sequence ID" value="KAB2585657.1"/>
    <property type="molecule type" value="Genomic_DNA"/>
</dbReference>
<accession>A0A5N5E645</accession>
<evidence type="ECO:0000256" key="1">
    <source>
        <dbReference type="SAM" id="MobiDB-lite"/>
    </source>
</evidence>